<dbReference type="Pfam" id="PF01237">
    <property type="entry name" value="Oxysterol_BP"/>
    <property type="match status" value="1"/>
</dbReference>
<dbReference type="InterPro" id="IPR037239">
    <property type="entry name" value="OSBP_sf"/>
</dbReference>
<feature type="region of interest" description="Disordered" evidence="5">
    <location>
        <begin position="649"/>
        <end position="677"/>
    </location>
</feature>
<evidence type="ECO:0000313" key="8">
    <source>
        <dbReference type="Proteomes" id="UP000054549"/>
    </source>
</evidence>
<dbReference type="AlphaFoldDB" id="A0A0C2X8E1"/>
<dbReference type="InterPro" id="IPR001849">
    <property type="entry name" value="PH_domain"/>
</dbReference>
<dbReference type="Gene3D" id="2.40.160.120">
    <property type="match status" value="1"/>
</dbReference>
<dbReference type="SUPFAM" id="SSF144000">
    <property type="entry name" value="Oxysterol-binding protein-like"/>
    <property type="match status" value="1"/>
</dbReference>
<dbReference type="GO" id="GO:0005886">
    <property type="term" value="C:plasma membrane"/>
    <property type="evidence" value="ECO:0007669"/>
    <property type="project" value="TreeGrafter"/>
</dbReference>
<dbReference type="InterPro" id="IPR011993">
    <property type="entry name" value="PH-like_dom_sf"/>
</dbReference>
<dbReference type="GO" id="GO:0032541">
    <property type="term" value="C:cortical endoplasmic reticulum"/>
    <property type="evidence" value="ECO:0007669"/>
    <property type="project" value="TreeGrafter"/>
</dbReference>
<dbReference type="PANTHER" id="PTHR10972:SF203">
    <property type="entry name" value="OXYSTEROL-BINDING PROTEIN HOMOLOG 3"/>
    <property type="match status" value="1"/>
</dbReference>
<dbReference type="GO" id="GO:0097038">
    <property type="term" value="C:perinuclear endoplasmic reticulum"/>
    <property type="evidence" value="ECO:0007669"/>
    <property type="project" value="TreeGrafter"/>
</dbReference>
<evidence type="ECO:0000256" key="1">
    <source>
        <dbReference type="ARBA" id="ARBA00008842"/>
    </source>
</evidence>
<dbReference type="GO" id="GO:0006897">
    <property type="term" value="P:endocytosis"/>
    <property type="evidence" value="ECO:0007669"/>
    <property type="project" value="TreeGrafter"/>
</dbReference>
<keyword evidence="8" id="KW-1185">Reference proteome</keyword>
<dbReference type="OrthoDB" id="1854502at2759"/>
<evidence type="ECO:0000256" key="5">
    <source>
        <dbReference type="SAM" id="MobiDB-lite"/>
    </source>
</evidence>
<keyword evidence="3" id="KW-0445">Lipid transport</keyword>
<dbReference type="CDD" id="cd13289">
    <property type="entry name" value="PH_Osh3p_yeast"/>
    <property type="match status" value="1"/>
</dbReference>
<protein>
    <recommendedName>
        <fullName evidence="6">PH domain-containing protein</fullName>
    </recommendedName>
</protein>
<evidence type="ECO:0000256" key="3">
    <source>
        <dbReference type="ARBA" id="ARBA00023055"/>
    </source>
</evidence>
<dbReference type="Gene3D" id="3.30.70.3490">
    <property type="match status" value="1"/>
</dbReference>
<keyword evidence="4" id="KW-0446">Lipid-binding</keyword>
<evidence type="ECO:0000313" key="7">
    <source>
        <dbReference type="EMBL" id="KIL70627.1"/>
    </source>
</evidence>
<dbReference type="InterPro" id="IPR000648">
    <property type="entry name" value="Oxysterol-bd"/>
</dbReference>
<sequence>MKPPEQTTVRHPRVESLTLRAHEQPRVPSVICEGWVLKKRRKRMQGFARRYFVLYSDGMLKYSFGPEKPVRDQLALQRAAISTTPGRKDIHVDSDMATFHIRCLTAEDFEAWMAAFRKFIRTETEHRRSASVRLATQQGFLPVNKIGTAIDEMAQTISELEESILAIVQEHQAKVHNKKLDKHKEGVLGLFKKEEVSNHYKSLLPASLESLPPSIQSATKALRTLKSQHESLLKSLQQVVRAESMYSLRGSPLPVTAEERSISSPIPSSSLRHSRPCSFTTVSDSLNEWYDAPDGPEEFVMQTDEQEHLDHTVSVDSCGHSMGDSGGDTDTEDHRTVQEGETPSITIQAVRRTELPASSSADEGSLFTILKNNVGKDLSTIAFPVTFNEPLTLLQRAAEEVEYYDLLDKAAISNDPIARICYVAAFAVSNYSHTRHRSGRKGFNPMLGETFEDVRMNFIAEKVRHNPVEIAYHAEGKGWELSAISCGKTKFWGKSLEIIPLGTTRVKIGKNHYVWKRPSSFIRNLIVGTKYLEHCGTMTIEDTLEQIRVVMEFKQNSYWGASNVVSGSVYGSNGKTVCELDGRWDEQFSQSIDSSQFRVLWRMNPFPTNTHQFYGFTSFAMTLNEITSNLVGKLPPTDSRYRPDVRALEEGDIDTAEEEKQRVEEQQRHRRRQGEDRRPRWFRQVGDEWEYTGEYWEMRAKGWKNEQIQSLW</sequence>
<dbReference type="InParanoid" id="A0A0C2X8E1"/>
<organism evidence="7 8">
    <name type="scientific">Amanita muscaria (strain Koide BX008)</name>
    <dbReference type="NCBI Taxonomy" id="946122"/>
    <lineage>
        <taxon>Eukaryota</taxon>
        <taxon>Fungi</taxon>
        <taxon>Dikarya</taxon>
        <taxon>Basidiomycota</taxon>
        <taxon>Agaricomycotina</taxon>
        <taxon>Agaricomycetes</taxon>
        <taxon>Agaricomycetidae</taxon>
        <taxon>Agaricales</taxon>
        <taxon>Pluteineae</taxon>
        <taxon>Amanitaceae</taxon>
        <taxon>Amanita</taxon>
    </lineage>
</organism>
<dbReference type="FunCoup" id="A0A0C2X8E1">
    <property type="interactions" value="123"/>
</dbReference>
<dbReference type="PANTHER" id="PTHR10972">
    <property type="entry name" value="OXYSTEROL-BINDING PROTEIN-RELATED"/>
    <property type="match status" value="1"/>
</dbReference>
<gene>
    <name evidence="7" type="ORF">M378DRAFT_65993</name>
</gene>
<dbReference type="STRING" id="946122.A0A0C2X8E1"/>
<reference evidence="7 8" key="1">
    <citation type="submission" date="2014-04" db="EMBL/GenBank/DDBJ databases">
        <title>Evolutionary Origins and Diversification of the Mycorrhizal Mutualists.</title>
        <authorList>
            <consortium name="DOE Joint Genome Institute"/>
            <consortium name="Mycorrhizal Genomics Consortium"/>
            <person name="Kohler A."/>
            <person name="Kuo A."/>
            <person name="Nagy L.G."/>
            <person name="Floudas D."/>
            <person name="Copeland A."/>
            <person name="Barry K.W."/>
            <person name="Cichocki N."/>
            <person name="Veneault-Fourrey C."/>
            <person name="LaButti K."/>
            <person name="Lindquist E.A."/>
            <person name="Lipzen A."/>
            <person name="Lundell T."/>
            <person name="Morin E."/>
            <person name="Murat C."/>
            <person name="Riley R."/>
            <person name="Ohm R."/>
            <person name="Sun H."/>
            <person name="Tunlid A."/>
            <person name="Henrissat B."/>
            <person name="Grigoriev I.V."/>
            <person name="Hibbett D.S."/>
            <person name="Martin F."/>
        </authorList>
    </citation>
    <scope>NUCLEOTIDE SEQUENCE [LARGE SCALE GENOMIC DNA]</scope>
    <source>
        <strain evidence="7 8">Koide BX008</strain>
    </source>
</reference>
<dbReference type="Gene3D" id="2.30.29.30">
    <property type="entry name" value="Pleckstrin-homology domain (PH domain)/Phosphotyrosine-binding domain (PTB)"/>
    <property type="match status" value="1"/>
</dbReference>
<feature type="compositionally biased region" description="Basic and acidic residues" evidence="5">
    <location>
        <begin position="658"/>
        <end position="677"/>
    </location>
</feature>
<evidence type="ECO:0000256" key="4">
    <source>
        <dbReference type="ARBA" id="ARBA00023121"/>
    </source>
</evidence>
<accession>A0A0C2X8E1</accession>
<evidence type="ECO:0000259" key="6">
    <source>
        <dbReference type="PROSITE" id="PS50003"/>
    </source>
</evidence>
<dbReference type="GO" id="GO:0006887">
    <property type="term" value="P:exocytosis"/>
    <property type="evidence" value="ECO:0007669"/>
    <property type="project" value="TreeGrafter"/>
</dbReference>
<dbReference type="SMART" id="SM00233">
    <property type="entry name" value="PH"/>
    <property type="match status" value="1"/>
</dbReference>
<feature type="domain" description="PH" evidence="6">
    <location>
        <begin position="29"/>
        <end position="121"/>
    </location>
</feature>
<dbReference type="GO" id="GO:0032934">
    <property type="term" value="F:sterol binding"/>
    <property type="evidence" value="ECO:0007669"/>
    <property type="project" value="TreeGrafter"/>
</dbReference>
<dbReference type="SUPFAM" id="SSF50729">
    <property type="entry name" value="PH domain-like"/>
    <property type="match status" value="1"/>
</dbReference>
<dbReference type="GO" id="GO:0035621">
    <property type="term" value="P:ER to Golgi ceramide transport"/>
    <property type="evidence" value="ECO:0007669"/>
    <property type="project" value="TreeGrafter"/>
</dbReference>
<dbReference type="PROSITE" id="PS50003">
    <property type="entry name" value="PH_DOMAIN"/>
    <property type="match status" value="1"/>
</dbReference>
<dbReference type="GO" id="GO:0030011">
    <property type="term" value="P:maintenance of cell polarity"/>
    <property type="evidence" value="ECO:0007669"/>
    <property type="project" value="TreeGrafter"/>
</dbReference>
<dbReference type="GO" id="GO:0034727">
    <property type="term" value="P:piecemeal microautophagy of the nucleus"/>
    <property type="evidence" value="ECO:0007669"/>
    <property type="project" value="TreeGrafter"/>
</dbReference>
<dbReference type="InterPro" id="IPR041680">
    <property type="entry name" value="PH_8"/>
</dbReference>
<comment type="similarity">
    <text evidence="1">Belongs to the OSBP family.</text>
</comment>
<dbReference type="EMBL" id="KN818223">
    <property type="protein sequence ID" value="KIL70627.1"/>
    <property type="molecule type" value="Genomic_DNA"/>
</dbReference>
<proteinExistence type="inferred from homology"/>
<dbReference type="Pfam" id="PF15409">
    <property type="entry name" value="PH_8"/>
    <property type="match status" value="1"/>
</dbReference>
<dbReference type="GO" id="GO:0120009">
    <property type="term" value="P:intermembrane lipid transfer"/>
    <property type="evidence" value="ECO:0007669"/>
    <property type="project" value="UniProtKB-ARBA"/>
</dbReference>
<keyword evidence="2" id="KW-0813">Transport</keyword>
<name>A0A0C2X8E1_AMAMK</name>
<dbReference type="HOGENOM" id="CLU_007105_4_0_1"/>
<dbReference type="FunFam" id="2.40.160.120:FF:000001">
    <property type="entry name" value="Oxysterol-binding protein"/>
    <property type="match status" value="1"/>
</dbReference>
<evidence type="ECO:0000256" key="2">
    <source>
        <dbReference type="ARBA" id="ARBA00022448"/>
    </source>
</evidence>
<dbReference type="GO" id="GO:0005829">
    <property type="term" value="C:cytosol"/>
    <property type="evidence" value="ECO:0007669"/>
    <property type="project" value="TreeGrafter"/>
</dbReference>
<dbReference type="Proteomes" id="UP000054549">
    <property type="component" value="Unassembled WGS sequence"/>
</dbReference>